<dbReference type="RefSeq" id="WP_162669953.1">
    <property type="nucleotide sequence ID" value="NZ_LR593886.1"/>
</dbReference>
<name>A0A6P2D2N1_9BACT</name>
<gene>
    <name evidence="8" type="ORF">SOIL9_21630</name>
</gene>
<evidence type="ECO:0000256" key="3">
    <source>
        <dbReference type="ARBA" id="ARBA00022576"/>
    </source>
</evidence>
<keyword evidence="5" id="KW-0663">Pyridoxal phosphate</keyword>
<dbReference type="PANTHER" id="PTHR46383">
    <property type="entry name" value="ASPARTATE AMINOTRANSFERASE"/>
    <property type="match status" value="1"/>
</dbReference>
<dbReference type="EC" id="2.6.1.-" evidence="6"/>
<dbReference type="AlphaFoldDB" id="A0A6P2D2N1"/>
<dbReference type="Gene3D" id="3.90.1150.10">
    <property type="entry name" value="Aspartate Aminotransferase, domain 1"/>
    <property type="match status" value="1"/>
</dbReference>
<dbReference type="InterPro" id="IPR004838">
    <property type="entry name" value="NHTrfase_class1_PyrdxlP-BS"/>
</dbReference>
<comment type="cofactor">
    <cofactor evidence="1 6">
        <name>pyridoxal 5'-phosphate</name>
        <dbReference type="ChEBI" id="CHEBI:597326"/>
    </cofactor>
</comment>
<protein>
    <recommendedName>
        <fullName evidence="6">Aminotransferase</fullName>
        <ecNumber evidence="6">2.6.1.-</ecNumber>
    </recommendedName>
</protein>
<dbReference type="SUPFAM" id="SSF53383">
    <property type="entry name" value="PLP-dependent transferases"/>
    <property type="match status" value="1"/>
</dbReference>
<dbReference type="GO" id="GO:0030170">
    <property type="term" value="F:pyridoxal phosphate binding"/>
    <property type="evidence" value="ECO:0007669"/>
    <property type="project" value="InterPro"/>
</dbReference>
<dbReference type="InterPro" id="IPR015421">
    <property type="entry name" value="PyrdxlP-dep_Trfase_major"/>
</dbReference>
<sequence length="398" mass="41972">MIRISQLANSVKPSATIAAGTKARQLKAAGVKVFDFSLGEPDFDTPKHICAAAEQAAAGGQTHYTPTAGTAEVKAAIAKWYKTFHGLDCGPENVIVSNGAKHSLHNALAATVGPGDEVIIPTPYWVSYSDLVSMTGATPVLVTTTPESGFKMSPAQLRAAITPRTRMLMLNSPCNPTGTVYTRAELEAIVDALDGTDAAILSDEIYEQLTYGAAKPTCIATLRPWLKDRTITVSGASKSYAMTGWRMGWAVAPAAVVKAMDTIQSQETSCPSSVSQAALVAALAGPQECVAEMRKEFAGRRELTLGLLGQIPGVKLPAPEGAFYAFFDVSAYFGKTFGAAQVTDSLTFCNALLEQAHVNLVPGVAFGAEGFVRMSFATNRATIEAGLAKLKEWLSTAK</sequence>
<keyword evidence="3 6" id="KW-0032">Aminotransferase</keyword>
<keyword evidence="4 6" id="KW-0808">Transferase</keyword>
<evidence type="ECO:0000256" key="6">
    <source>
        <dbReference type="RuleBase" id="RU000481"/>
    </source>
</evidence>
<evidence type="ECO:0000256" key="2">
    <source>
        <dbReference type="ARBA" id="ARBA00007441"/>
    </source>
</evidence>
<proteinExistence type="inferred from homology"/>
<evidence type="ECO:0000256" key="1">
    <source>
        <dbReference type="ARBA" id="ARBA00001933"/>
    </source>
</evidence>
<dbReference type="InterPro" id="IPR015424">
    <property type="entry name" value="PyrdxlP-dep_Trfase"/>
</dbReference>
<evidence type="ECO:0000313" key="9">
    <source>
        <dbReference type="Proteomes" id="UP000464178"/>
    </source>
</evidence>
<dbReference type="Proteomes" id="UP000464178">
    <property type="component" value="Chromosome"/>
</dbReference>
<dbReference type="InterPro" id="IPR015422">
    <property type="entry name" value="PyrdxlP-dep_Trfase_small"/>
</dbReference>
<organism evidence="8 9">
    <name type="scientific">Gemmata massiliana</name>
    <dbReference type="NCBI Taxonomy" id="1210884"/>
    <lineage>
        <taxon>Bacteria</taxon>
        <taxon>Pseudomonadati</taxon>
        <taxon>Planctomycetota</taxon>
        <taxon>Planctomycetia</taxon>
        <taxon>Gemmatales</taxon>
        <taxon>Gemmataceae</taxon>
        <taxon>Gemmata</taxon>
    </lineage>
</organism>
<accession>A0A6P2D2N1</accession>
<comment type="similarity">
    <text evidence="2 6">Belongs to the class-I pyridoxal-phosphate-dependent aminotransferase family.</text>
</comment>
<dbReference type="PROSITE" id="PS00105">
    <property type="entry name" value="AA_TRANSFER_CLASS_1"/>
    <property type="match status" value="1"/>
</dbReference>
<evidence type="ECO:0000256" key="4">
    <source>
        <dbReference type="ARBA" id="ARBA00022679"/>
    </source>
</evidence>
<dbReference type="InterPro" id="IPR004839">
    <property type="entry name" value="Aminotransferase_I/II_large"/>
</dbReference>
<evidence type="ECO:0000259" key="7">
    <source>
        <dbReference type="Pfam" id="PF00155"/>
    </source>
</evidence>
<dbReference type="Pfam" id="PF00155">
    <property type="entry name" value="Aminotran_1_2"/>
    <property type="match status" value="1"/>
</dbReference>
<dbReference type="CDD" id="cd00609">
    <property type="entry name" value="AAT_like"/>
    <property type="match status" value="1"/>
</dbReference>
<dbReference type="InterPro" id="IPR050596">
    <property type="entry name" value="AspAT/PAT-like"/>
</dbReference>
<evidence type="ECO:0000313" key="8">
    <source>
        <dbReference type="EMBL" id="VTR95551.1"/>
    </source>
</evidence>
<dbReference type="Gene3D" id="3.40.640.10">
    <property type="entry name" value="Type I PLP-dependent aspartate aminotransferase-like (Major domain)"/>
    <property type="match status" value="1"/>
</dbReference>
<dbReference type="GO" id="GO:0006520">
    <property type="term" value="P:amino acid metabolic process"/>
    <property type="evidence" value="ECO:0007669"/>
    <property type="project" value="InterPro"/>
</dbReference>
<dbReference type="FunFam" id="3.40.640.10:FF:000033">
    <property type="entry name" value="Aspartate aminotransferase"/>
    <property type="match status" value="1"/>
</dbReference>
<evidence type="ECO:0000256" key="5">
    <source>
        <dbReference type="ARBA" id="ARBA00022898"/>
    </source>
</evidence>
<reference evidence="8 9" key="1">
    <citation type="submission" date="2019-05" db="EMBL/GenBank/DDBJ databases">
        <authorList>
            <consortium name="Science for Life Laboratories"/>
        </authorList>
    </citation>
    <scope>NUCLEOTIDE SEQUENCE [LARGE SCALE GENOMIC DNA]</scope>
    <source>
        <strain evidence="8">Soil9</strain>
    </source>
</reference>
<dbReference type="GO" id="GO:0008483">
    <property type="term" value="F:transaminase activity"/>
    <property type="evidence" value="ECO:0007669"/>
    <property type="project" value="UniProtKB-KW"/>
</dbReference>
<dbReference type="EMBL" id="LR593886">
    <property type="protein sequence ID" value="VTR95551.1"/>
    <property type="molecule type" value="Genomic_DNA"/>
</dbReference>
<keyword evidence="9" id="KW-1185">Reference proteome</keyword>
<feature type="domain" description="Aminotransferase class I/classII large" evidence="7">
    <location>
        <begin position="32"/>
        <end position="389"/>
    </location>
</feature>
<dbReference type="KEGG" id="gms:SOIL9_21630"/>